<dbReference type="OrthoDB" id="9762369at2"/>
<dbReference type="Proteomes" id="UP000092024">
    <property type="component" value="Unassembled WGS sequence"/>
</dbReference>
<dbReference type="RefSeq" id="WP_068686148.1">
    <property type="nucleotide sequence ID" value="NZ_LYPA01000071.1"/>
</dbReference>
<dbReference type="SUPFAM" id="SSF52540">
    <property type="entry name" value="P-loop containing nucleoside triphosphate hydrolases"/>
    <property type="match status" value="2"/>
</dbReference>
<keyword evidence="6" id="KW-1185">Reference proteome</keyword>
<evidence type="ECO:0000256" key="3">
    <source>
        <dbReference type="SAM" id="MobiDB-lite"/>
    </source>
</evidence>
<comment type="caution">
    <text evidence="5">The sequence shown here is derived from an EMBL/GenBank/DDBJ whole genome shotgun (WGS) entry which is preliminary data.</text>
</comment>
<dbReference type="AlphaFoldDB" id="A0A1A5YDH9"/>
<sequence>MLIINCQNVKKYNAAQLVLENVTFELHQGEKAGLVGRNGCGKTTLLRLLARQESPDDGMLAIAKHISIGYLQQMSGAEAGATVYDVLSLAFRELLHARNEMSRLEAAMAYPGLENGELESLLADYAKLQERYEAEGGYELESTIDGVAEGLRIPKEWYSRTFQSMSGGEKTKVALASQLLLKPGLLLLDEPTNHLDMSAVEWLEDFLQKYPGTCLIVSHDRYFLDRVATKIVELEDGETTVFHGNYSRYAKEKEELVLRQFADYQEQQKQIKKMKETIKQLMEWGRIGDNGKFFRRAASMQKALDRMERVKRPAINRKEAEFDLKPTERSGKQTVVFQDVNKSYGATLVLAGVSGELHYGENVMLIGDNGSGKSTLLKLMLGELAADNGAINIGSRVELGYLPQQHPPDDPKQTVLHYFRTEAGMEEGEARNALAAYMFYGTEVFKPLGMLSGGEWTRLRLALLVLKKPNLLILDEPTNHMDIASREALEEALEDYPGTLLIVTHDRYLINRLAQKIWELDRGRLDIYLGGFDDYKAESVKRKSRVISNEIQKDGQKGSPVTAGQGNENQMAGSLKKEKKGRQRREAGNKQSSSASSRQMESGSQQLEAKIQQTERRIAELDAEMDQMGQAGEAEAAKAAERLQQAWNERASLQENIDEWMEQWLEMQDH</sequence>
<evidence type="ECO:0000313" key="5">
    <source>
        <dbReference type="EMBL" id="OBR63637.1"/>
    </source>
</evidence>
<dbReference type="Pfam" id="PF00005">
    <property type="entry name" value="ABC_tran"/>
    <property type="match status" value="2"/>
</dbReference>
<dbReference type="GO" id="GO:0016887">
    <property type="term" value="F:ATP hydrolysis activity"/>
    <property type="evidence" value="ECO:0007669"/>
    <property type="project" value="InterPro"/>
</dbReference>
<gene>
    <name evidence="5" type="ORF">A7K91_06755</name>
</gene>
<dbReference type="InterPro" id="IPR032781">
    <property type="entry name" value="ABC_tran_Xtn"/>
</dbReference>
<feature type="region of interest" description="Disordered" evidence="3">
    <location>
        <begin position="548"/>
        <end position="613"/>
    </location>
</feature>
<dbReference type="InterPro" id="IPR051309">
    <property type="entry name" value="ABCF_ATPase"/>
</dbReference>
<feature type="compositionally biased region" description="Polar residues" evidence="3">
    <location>
        <begin position="562"/>
        <end position="572"/>
    </location>
</feature>
<dbReference type="PROSITE" id="PS00211">
    <property type="entry name" value="ABC_TRANSPORTER_1"/>
    <property type="match status" value="2"/>
</dbReference>
<reference evidence="5 6" key="1">
    <citation type="submission" date="2016-05" db="EMBL/GenBank/DDBJ databases">
        <title>Paenibacillus oryzae. sp. nov., isolated from the rice root.</title>
        <authorList>
            <person name="Zhang J."/>
            <person name="Zhang X."/>
        </authorList>
    </citation>
    <scope>NUCLEOTIDE SEQUENCE [LARGE SCALE GENOMIC DNA]</scope>
    <source>
        <strain evidence="5 6">1DrF-4</strain>
    </source>
</reference>
<dbReference type="FunFam" id="3.40.50.300:FF:000011">
    <property type="entry name" value="Putative ABC transporter ATP-binding component"/>
    <property type="match status" value="1"/>
</dbReference>
<dbReference type="PROSITE" id="PS50893">
    <property type="entry name" value="ABC_TRANSPORTER_2"/>
    <property type="match status" value="2"/>
</dbReference>
<evidence type="ECO:0000256" key="2">
    <source>
        <dbReference type="ARBA" id="ARBA00022840"/>
    </source>
</evidence>
<dbReference type="InterPro" id="IPR003593">
    <property type="entry name" value="AAA+_ATPase"/>
</dbReference>
<dbReference type="SMART" id="SM00382">
    <property type="entry name" value="AAA"/>
    <property type="match status" value="2"/>
</dbReference>
<dbReference type="PANTHER" id="PTHR42855:SF2">
    <property type="entry name" value="DRUG RESISTANCE ABC TRANSPORTER,ATP-BINDING PROTEIN"/>
    <property type="match status" value="1"/>
</dbReference>
<feature type="domain" description="ABC transporter" evidence="4">
    <location>
        <begin position="4"/>
        <end position="261"/>
    </location>
</feature>
<keyword evidence="1" id="KW-0547">Nucleotide-binding</keyword>
<dbReference type="Gene3D" id="3.40.50.300">
    <property type="entry name" value="P-loop containing nucleotide triphosphate hydrolases"/>
    <property type="match status" value="2"/>
</dbReference>
<evidence type="ECO:0000259" key="4">
    <source>
        <dbReference type="PROSITE" id="PS50893"/>
    </source>
</evidence>
<name>A0A1A5YDH9_9BACL</name>
<dbReference type="InterPro" id="IPR003439">
    <property type="entry name" value="ABC_transporter-like_ATP-bd"/>
</dbReference>
<organism evidence="5 6">
    <name type="scientific">Paenibacillus oryzae</name>
    <dbReference type="NCBI Taxonomy" id="1844972"/>
    <lineage>
        <taxon>Bacteria</taxon>
        <taxon>Bacillati</taxon>
        <taxon>Bacillota</taxon>
        <taxon>Bacilli</taxon>
        <taxon>Bacillales</taxon>
        <taxon>Paenibacillaceae</taxon>
        <taxon>Paenibacillus</taxon>
    </lineage>
</organism>
<dbReference type="InterPro" id="IPR017871">
    <property type="entry name" value="ABC_transporter-like_CS"/>
</dbReference>
<dbReference type="InterPro" id="IPR027417">
    <property type="entry name" value="P-loop_NTPase"/>
</dbReference>
<dbReference type="PANTHER" id="PTHR42855">
    <property type="entry name" value="ABC TRANSPORTER ATP-BINDING SUBUNIT"/>
    <property type="match status" value="1"/>
</dbReference>
<dbReference type="EMBL" id="LYPA01000071">
    <property type="protein sequence ID" value="OBR63637.1"/>
    <property type="molecule type" value="Genomic_DNA"/>
</dbReference>
<accession>A0A1A5YDH9</accession>
<dbReference type="Pfam" id="PF12848">
    <property type="entry name" value="ABC_tran_Xtn"/>
    <property type="match status" value="1"/>
</dbReference>
<keyword evidence="2 5" id="KW-0067">ATP-binding</keyword>
<feature type="compositionally biased region" description="Low complexity" evidence="3">
    <location>
        <begin position="591"/>
        <end position="605"/>
    </location>
</feature>
<evidence type="ECO:0000313" key="6">
    <source>
        <dbReference type="Proteomes" id="UP000092024"/>
    </source>
</evidence>
<protein>
    <submittedName>
        <fullName evidence="5">ABC transporter ATP-binding protein</fullName>
    </submittedName>
</protein>
<dbReference type="GO" id="GO:0005524">
    <property type="term" value="F:ATP binding"/>
    <property type="evidence" value="ECO:0007669"/>
    <property type="project" value="UniProtKB-KW"/>
</dbReference>
<feature type="domain" description="ABC transporter" evidence="4">
    <location>
        <begin position="335"/>
        <end position="547"/>
    </location>
</feature>
<evidence type="ECO:0000256" key="1">
    <source>
        <dbReference type="ARBA" id="ARBA00022741"/>
    </source>
</evidence>
<proteinExistence type="predicted"/>
<dbReference type="CDD" id="cd03221">
    <property type="entry name" value="ABCF_EF-3"/>
    <property type="match status" value="2"/>
</dbReference>
<dbReference type="NCBIfam" id="NF000355">
    <property type="entry name" value="ribo_prot_ABC_F"/>
    <property type="match status" value="1"/>
</dbReference>
<dbReference type="STRING" id="1844972.A7K91_06755"/>